<gene>
    <name evidence="2" type="ORF">CY34DRAFT_199919</name>
</gene>
<dbReference type="EMBL" id="KN835265">
    <property type="protein sequence ID" value="KIK41551.1"/>
    <property type="molecule type" value="Genomic_DNA"/>
</dbReference>
<dbReference type="AlphaFoldDB" id="A0A0D0AI91"/>
<keyword evidence="1" id="KW-1133">Transmembrane helix</keyword>
<dbReference type="InParanoid" id="A0A0D0AI91"/>
<protein>
    <submittedName>
        <fullName evidence="2">Uncharacterized protein</fullName>
    </submittedName>
</protein>
<accession>A0A0D0AI91</accession>
<reference evidence="3" key="2">
    <citation type="submission" date="2015-01" db="EMBL/GenBank/DDBJ databases">
        <title>Evolutionary Origins and Diversification of the Mycorrhizal Mutualists.</title>
        <authorList>
            <consortium name="DOE Joint Genome Institute"/>
            <consortium name="Mycorrhizal Genomics Consortium"/>
            <person name="Kohler A."/>
            <person name="Kuo A."/>
            <person name="Nagy L.G."/>
            <person name="Floudas D."/>
            <person name="Copeland A."/>
            <person name="Barry K.W."/>
            <person name="Cichocki N."/>
            <person name="Veneault-Fourrey C."/>
            <person name="LaButti K."/>
            <person name="Lindquist E.A."/>
            <person name="Lipzen A."/>
            <person name="Lundell T."/>
            <person name="Morin E."/>
            <person name="Murat C."/>
            <person name="Riley R."/>
            <person name="Ohm R."/>
            <person name="Sun H."/>
            <person name="Tunlid A."/>
            <person name="Henrissat B."/>
            <person name="Grigoriev I.V."/>
            <person name="Hibbett D.S."/>
            <person name="Martin F."/>
        </authorList>
    </citation>
    <scope>NUCLEOTIDE SEQUENCE [LARGE SCALE GENOMIC DNA]</scope>
    <source>
        <strain evidence="3">UH-Slu-Lm8-n1</strain>
    </source>
</reference>
<keyword evidence="1" id="KW-0812">Transmembrane</keyword>
<proteinExistence type="predicted"/>
<feature type="transmembrane region" description="Helical" evidence="1">
    <location>
        <begin position="74"/>
        <end position="97"/>
    </location>
</feature>
<sequence length="105" mass="11618">MLNCIRHELNLNKPLCSLYRSNCAVTAVINAQRPCSSQTVRVTVFHLTISHPHASLSVVVPRQVRPSPFIPMQIAIYLYKLLIQIVLSIAFNGPLAARSTLRGPA</sequence>
<name>A0A0D0AI91_9AGAM</name>
<dbReference type="HOGENOM" id="CLU_2238365_0_0_1"/>
<keyword evidence="3" id="KW-1185">Reference proteome</keyword>
<keyword evidence="1" id="KW-0472">Membrane</keyword>
<dbReference type="Proteomes" id="UP000054485">
    <property type="component" value="Unassembled WGS sequence"/>
</dbReference>
<evidence type="ECO:0000313" key="3">
    <source>
        <dbReference type="Proteomes" id="UP000054485"/>
    </source>
</evidence>
<organism evidence="2 3">
    <name type="scientific">Suillus luteus UH-Slu-Lm8-n1</name>
    <dbReference type="NCBI Taxonomy" id="930992"/>
    <lineage>
        <taxon>Eukaryota</taxon>
        <taxon>Fungi</taxon>
        <taxon>Dikarya</taxon>
        <taxon>Basidiomycota</taxon>
        <taxon>Agaricomycotina</taxon>
        <taxon>Agaricomycetes</taxon>
        <taxon>Agaricomycetidae</taxon>
        <taxon>Boletales</taxon>
        <taxon>Suillineae</taxon>
        <taxon>Suillaceae</taxon>
        <taxon>Suillus</taxon>
    </lineage>
</organism>
<evidence type="ECO:0000313" key="2">
    <source>
        <dbReference type="EMBL" id="KIK41551.1"/>
    </source>
</evidence>
<evidence type="ECO:0000256" key="1">
    <source>
        <dbReference type="SAM" id="Phobius"/>
    </source>
</evidence>
<reference evidence="2 3" key="1">
    <citation type="submission" date="2014-04" db="EMBL/GenBank/DDBJ databases">
        <authorList>
            <consortium name="DOE Joint Genome Institute"/>
            <person name="Kuo A."/>
            <person name="Ruytinx J."/>
            <person name="Rineau F."/>
            <person name="Colpaert J."/>
            <person name="Kohler A."/>
            <person name="Nagy L.G."/>
            <person name="Floudas D."/>
            <person name="Copeland A."/>
            <person name="Barry K.W."/>
            <person name="Cichocki N."/>
            <person name="Veneault-Fourrey C."/>
            <person name="LaButti K."/>
            <person name="Lindquist E.A."/>
            <person name="Lipzen A."/>
            <person name="Lundell T."/>
            <person name="Morin E."/>
            <person name="Murat C."/>
            <person name="Sun H."/>
            <person name="Tunlid A."/>
            <person name="Henrissat B."/>
            <person name="Grigoriev I.V."/>
            <person name="Hibbett D.S."/>
            <person name="Martin F."/>
            <person name="Nordberg H.P."/>
            <person name="Cantor M.N."/>
            <person name="Hua S.X."/>
        </authorList>
    </citation>
    <scope>NUCLEOTIDE SEQUENCE [LARGE SCALE GENOMIC DNA]</scope>
    <source>
        <strain evidence="2 3">UH-Slu-Lm8-n1</strain>
    </source>
</reference>
<dbReference type="OrthoDB" id="10603172at2759"/>